<dbReference type="AlphaFoldDB" id="A0A8J8WDQ0"/>
<dbReference type="EMBL" id="WIWV01000153">
    <property type="protein sequence ID" value="KAF7712761.1"/>
    <property type="molecule type" value="Genomic_DNA"/>
</dbReference>
<feature type="compositionally biased region" description="Basic residues" evidence="1">
    <location>
        <begin position="393"/>
        <end position="402"/>
    </location>
</feature>
<accession>A0A8J8WDQ0</accession>
<dbReference type="OrthoDB" id="8249012at2759"/>
<feature type="region of interest" description="Disordered" evidence="1">
    <location>
        <begin position="361"/>
        <end position="402"/>
    </location>
</feature>
<evidence type="ECO:0000313" key="2">
    <source>
        <dbReference type="EMBL" id="KAF7712761.1"/>
    </source>
</evidence>
<comment type="caution">
    <text evidence="2">The sequence shown here is derived from an EMBL/GenBank/DDBJ whole genome shotgun (WGS) entry which is preliminary data.</text>
</comment>
<gene>
    <name evidence="2" type="ORF">PECM_002212</name>
</gene>
<sequence length="402" mass="44072">MGLGHRTSYTVHEISGHENAPINVPCTPSSLPTPSPIPVPFTTTTLHPKHITLSTFHHLLTCYPTTVRNVHRNKALLKLRPKKIQAQARSRGKAEKIVPVWGKMPVETESGQLGDEERESLRAAVDAFMELDGWRYAGVSRAEMFGKEELVRTMEWKLKHGVNRPVLMGMVKSNTDETVRKGVSAALAALSTGENPLLKPDEAFPKDSLDAFGPVRGVGVATASLILSLLTATSPGNGDGNGQQTAPAKQEVPFFSDDVYLWLCLEDFPQPASGDGQDGQGMETTHGNLPEFKRPITSELSAKYNLAEYRQLWESCWAVHERLNRAAGEVKPAGIAAISHLDIERAAFVVRNIAVSGFFGDGAGAKEEKKEKAENAGDTAPRKKREVQDSHVRRYPKRTRKA</sequence>
<dbReference type="PANTHER" id="PTHR21521">
    <property type="entry name" value="AMUN, ISOFORM A"/>
    <property type="match status" value="1"/>
</dbReference>
<reference evidence="2" key="1">
    <citation type="journal article" date="2020" name="Front. Microbiol.">
        <title>Gene regulatory networks of Penicillium echinulatum 2HH and Penicillium oxalicum 114-2 inferred by a computational biology approach.</title>
        <authorList>
            <person name="Lenz A.R."/>
            <person name="Galan-Vasquez E."/>
            <person name="Balbinot E."/>
            <person name="De Abreu F.P."/>
            <person name="De Oliveira N.S."/>
            <person name="Da Rosa L.O."/>
            <person name="De Avila E Silva S."/>
            <person name="Camassola M."/>
            <person name="Dillon A.J.P."/>
            <person name="Perez-Rueda E."/>
        </authorList>
    </citation>
    <scope>NUCLEOTIDE SEQUENCE</scope>
    <source>
        <strain evidence="2">S1M29</strain>
    </source>
</reference>
<keyword evidence="3" id="KW-1185">Reference proteome</keyword>
<feature type="compositionally biased region" description="Basic and acidic residues" evidence="1">
    <location>
        <begin position="364"/>
        <end position="375"/>
    </location>
</feature>
<name>A0A8J8WDQ0_9EURO</name>
<evidence type="ECO:0000256" key="1">
    <source>
        <dbReference type="SAM" id="MobiDB-lite"/>
    </source>
</evidence>
<protein>
    <submittedName>
        <fullName evidence="2">Uncharacterized protein</fullName>
    </submittedName>
</protein>
<proteinExistence type="predicted"/>
<organism evidence="2 3">
    <name type="scientific">Penicillium ucsense</name>
    <dbReference type="NCBI Taxonomy" id="2839758"/>
    <lineage>
        <taxon>Eukaryota</taxon>
        <taxon>Fungi</taxon>
        <taxon>Dikarya</taxon>
        <taxon>Ascomycota</taxon>
        <taxon>Pezizomycotina</taxon>
        <taxon>Eurotiomycetes</taxon>
        <taxon>Eurotiomycetidae</taxon>
        <taxon>Eurotiales</taxon>
        <taxon>Aspergillaceae</taxon>
        <taxon>Penicillium</taxon>
    </lineage>
</organism>
<dbReference type="PANTHER" id="PTHR21521:SF0">
    <property type="entry name" value="AMUN, ISOFORM A"/>
    <property type="match status" value="1"/>
</dbReference>
<dbReference type="Proteomes" id="UP000631181">
    <property type="component" value="Unassembled WGS sequence"/>
</dbReference>
<evidence type="ECO:0000313" key="3">
    <source>
        <dbReference type="Proteomes" id="UP000631181"/>
    </source>
</evidence>